<keyword evidence="1" id="KW-0812">Transmembrane</keyword>
<dbReference type="Proteomes" id="UP000184130">
    <property type="component" value="Unassembled WGS sequence"/>
</dbReference>
<name>A0A1M6SJV5_XYLRU</name>
<dbReference type="EMBL" id="FRBD01000003">
    <property type="protein sequence ID" value="SHK44930.1"/>
    <property type="molecule type" value="Genomic_DNA"/>
</dbReference>
<proteinExistence type="predicted"/>
<protein>
    <submittedName>
        <fullName evidence="2">Uncharacterized protein</fullName>
    </submittedName>
</protein>
<evidence type="ECO:0000256" key="1">
    <source>
        <dbReference type="SAM" id="Phobius"/>
    </source>
</evidence>
<sequence length="409" mass="47568">METEKKNPFEQDWEKEIANKSIEELAKILANKVDYAPGFVELVQQKLKSHIDYDEEMVNTIIAQEEEKKKHQEKGKGVSIWLLLFLCGVAISGIYTFFQTWIAVSQNWDSYNFPLLAYVISYAISMCSLCGYTFWAIVKKKPNAIGLANVYLWISIVINLIKILQDFNYNEMPSIRVLWGLIVGVLWLLYFKYSKYINEFFPVEKRALCKNDQLIIGTLLFVPISMFILSTIVPPSYSRDSVVDDIDLSDVDSTSYVIDENKLNENEITDGLYILKLPQGTKHEFIDVEDGGKVLVITDKKEKSSYEIRIISGLAATFRNTDFEEMWFQSKDSAMTNYPHELKTDEVIDINAGKCYRKIEKFQSEPQFFWDFSVVYNYKMHKYCVLSAWYNVKEEVPIDEIINSIQFEQ</sequence>
<gene>
    <name evidence="2" type="ORF">SAMN05216463_103225</name>
</gene>
<feature type="transmembrane region" description="Helical" evidence="1">
    <location>
        <begin position="144"/>
        <end position="164"/>
    </location>
</feature>
<keyword evidence="1" id="KW-0472">Membrane</keyword>
<keyword evidence="1" id="KW-1133">Transmembrane helix</keyword>
<reference evidence="2 3" key="1">
    <citation type="submission" date="2016-11" db="EMBL/GenBank/DDBJ databases">
        <authorList>
            <person name="Jaros S."/>
            <person name="Januszkiewicz K."/>
            <person name="Wedrychowicz H."/>
        </authorList>
    </citation>
    <scope>NUCLEOTIDE SEQUENCE [LARGE SCALE GENOMIC DNA]</scope>
    <source>
        <strain evidence="2 3">KHT3</strain>
    </source>
</reference>
<evidence type="ECO:0000313" key="3">
    <source>
        <dbReference type="Proteomes" id="UP000184130"/>
    </source>
</evidence>
<organism evidence="2 3">
    <name type="scientific">Xylanibacter ruminicola</name>
    <name type="common">Prevotella ruminicola</name>
    <dbReference type="NCBI Taxonomy" id="839"/>
    <lineage>
        <taxon>Bacteria</taxon>
        <taxon>Pseudomonadati</taxon>
        <taxon>Bacteroidota</taxon>
        <taxon>Bacteroidia</taxon>
        <taxon>Bacteroidales</taxon>
        <taxon>Prevotellaceae</taxon>
        <taxon>Xylanibacter</taxon>
    </lineage>
</organism>
<dbReference type="AlphaFoldDB" id="A0A1M6SJV5"/>
<feature type="transmembrane region" description="Helical" evidence="1">
    <location>
        <begin position="115"/>
        <end position="137"/>
    </location>
</feature>
<feature type="transmembrane region" description="Helical" evidence="1">
    <location>
        <begin position="78"/>
        <end position="103"/>
    </location>
</feature>
<dbReference type="RefSeq" id="WP_073205288.1">
    <property type="nucleotide sequence ID" value="NZ_FRBD01000003.1"/>
</dbReference>
<evidence type="ECO:0000313" key="2">
    <source>
        <dbReference type="EMBL" id="SHK44930.1"/>
    </source>
</evidence>
<accession>A0A1M6SJV5</accession>
<feature type="transmembrane region" description="Helical" evidence="1">
    <location>
        <begin position="176"/>
        <end position="193"/>
    </location>
</feature>
<feature type="transmembrane region" description="Helical" evidence="1">
    <location>
        <begin position="214"/>
        <end position="233"/>
    </location>
</feature>